<dbReference type="RefSeq" id="WP_405311153.1">
    <property type="nucleotide sequence ID" value="NZ_CP088155.1"/>
</dbReference>
<organism evidence="1 2">
    <name type="scientific">Metamycoplasma faucium</name>
    <dbReference type="NCBI Taxonomy" id="56142"/>
    <lineage>
        <taxon>Bacteria</taxon>
        <taxon>Bacillati</taxon>
        <taxon>Mycoplasmatota</taxon>
        <taxon>Mycoplasmoidales</taxon>
        <taxon>Metamycoplasmataceae</taxon>
        <taxon>Metamycoplasma</taxon>
    </lineage>
</organism>
<sequence>MKNLFFKNFYEFSDLKYKQFIEKLIPNIDKGKILGIKAKYIDNFAKSLILNDEQQMLLFLNSLPHYYLEENLLHIKLLSLFDDYQILIKYIDNFLPYIDNWMVCDSLIPKIFNKNKNKLFFEIDKWIKLNQTYSIRYALIVALKFLLNNNIFDEKIISLFLTIKNNDYYVKIAIAWFFSEAIIKQYSVSIKYLENKIFDKWIQNKIISKCCDSKRLTDDTKKYLKSLRINNEN</sequence>
<dbReference type="Proteomes" id="UP001622612">
    <property type="component" value="Chromosome"/>
</dbReference>
<evidence type="ECO:0000313" key="2">
    <source>
        <dbReference type="Proteomes" id="UP001622612"/>
    </source>
</evidence>
<dbReference type="InterPro" id="IPR014825">
    <property type="entry name" value="DNA_alkylation"/>
</dbReference>
<dbReference type="SUPFAM" id="SSF48371">
    <property type="entry name" value="ARM repeat"/>
    <property type="match status" value="1"/>
</dbReference>
<protein>
    <submittedName>
        <fullName evidence="1">DNA alkylation repair protein</fullName>
    </submittedName>
</protein>
<keyword evidence="2" id="KW-1185">Reference proteome</keyword>
<evidence type="ECO:0000313" key="1">
    <source>
        <dbReference type="EMBL" id="WYM96986.1"/>
    </source>
</evidence>
<gene>
    <name evidence="1" type="ORF">LQ356_02040</name>
</gene>
<name>A0ABZ2TPY1_9BACT</name>
<dbReference type="InterPro" id="IPR016024">
    <property type="entry name" value="ARM-type_fold"/>
</dbReference>
<reference evidence="1" key="1">
    <citation type="submission" date="2021-11" db="EMBL/GenBank/DDBJ databases">
        <title>The first genome sequence of unculturable Mycoplasma faucium obtained by de novo assembly of metagenomic reads.</title>
        <authorList>
            <person name="Sabat A.J."/>
            <person name="Bathoorn E."/>
            <person name="Akkerboom V."/>
            <person name="Friedrich A.W."/>
        </authorList>
    </citation>
    <scope>NUCLEOTIDE SEQUENCE [LARGE SCALE GENOMIC DNA]</scope>
    <source>
        <strain evidence="1">UMCG-MFM1</strain>
    </source>
</reference>
<dbReference type="EMBL" id="CP088155">
    <property type="protein sequence ID" value="WYM96986.1"/>
    <property type="molecule type" value="Genomic_DNA"/>
</dbReference>
<accession>A0ABZ2TPY1</accession>
<dbReference type="CDD" id="cd06561">
    <property type="entry name" value="AlkD_like"/>
    <property type="match status" value="1"/>
</dbReference>
<dbReference type="Pfam" id="PF08713">
    <property type="entry name" value="DNA_alkylation"/>
    <property type="match status" value="1"/>
</dbReference>
<proteinExistence type="predicted"/>
<dbReference type="Gene3D" id="1.25.10.90">
    <property type="match status" value="1"/>
</dbReference>
<dbReference type="PANTHER" id="PTHR34070:SF1">
    <property type="entry name" value="DNA ALKYLATION REPAIR PROTEIN"/>
    <property type="match status" value="1"/>
</dbReference>
<dbReference type="PANTHER" id="PTHR34070">
    <property type="entry name" value="ARMADILLO-TYPE FOLD"/>
    <property type="match status" value="1"/>
</dbReference>